<name>A0A251Q100_PRUPE</name>
<proteinExistence type="predicted"/>
<dbReference type="AlphaFoldDB" id="A0A251Q100"/>
<protein>
    <submittedName>
        <fullName evidence="2">Uncharacterized protein</fullName>
    </submittedName>
</protein>
<feature type="transmembrane region" description="Helical" evidence="1">
    <location>
        <begin position="24"/>
        <end position="41"/>
    </location>
</feature>
<reference evidence="2 3" key="1">
    <citation type="journal article" date="2013" name="Nat. Genet.">
        <title>The high-quality draft genome of peach (Prunus persica) identifies unique patterns of genetic diversity, domestication and genome evolution.</title>
        <authorList>
            <consortium name="International Peach Genome Initiative"/>
            <person name="Verde I."/>
            <person name="Abbott A.G."/>
            <person name="Scalabrin S."/>
            <person name="Jung S."/>
            <person name="Shu S."/>
            <person name="Marroni F."/>
            <person name="Zhebentyayeva T."/>
            <person name="Dettori M.T."/>
            <person name="Grimwood J."/>
            <person name="Cattonaro F."/>
            <person name="Zuccolo A."/>
            <person name="Rossini L."/>
            <person name="Jenkins J."/>
            <person name="Vendramin E."/>
            <person name="Meisel L.A."/>
            <person name="Decroocq V."/>
            <person name="Sosinski B."/>
            <person name="Prochnik S."/>
            <person name="Mitros T."/>
            <person name="Policriti A."/>
            <person name="Cipriani G."/>
            <person name="Dondini L."/>
            <person name="Ficklin S."/>
            <person name="Goodstein D.M."/>
            <person name="Xuan P."/>
            <person name="Del Fabbro C."/>
            <person name="Aramini V."/>
            <person name="Copetti D."/>
            <person name="Gonzalez S."/>
            <person name="Horner D.S."/>
            <person name="Falchi R."/>
            <person name="Lucas S."/>
            <person name="Mica E."/>
            <person name="Maldonado J."/>
            <person name="Lazzari B."/>
            <person name="Bielenberg D."/>
            <person name="Pirona R."/>
            <person name="Miculan M."/>
            <person name="Barakat A."/>
            <person name="Testolin R."/>
            <person name="Stella A."/>
            <person name="Tartarini S."/>
            <person name="Tonutti P."/>
            <person name="Arus P."/>
            <person name="Orellana A."/>
            <person name="Wells C."/>
            <person name="Main D."/>
            <person name="Vizzotto G."/>
            <person name="Silva H."/>
            <person name="Salamini F."/>
            <person name="Schmutz J."/>
            <person name="Morgante M."/>
            <person name="Rokhsar D.S."/>
        </authorList>
    </citation>
    <scope>NUCLEOTIDE SEQUENCE [LARGE SCALE GENOMIC DNA]</scope>
    <source>
        <strain evidence="3">cv. Nemared</strain>
    </source>
</reference>
<keyword evidence="1" id="KW-0812">Transmembrane</keyword>
<keyword evidence="3" id="KW-1185">Reference proteome</keyword>
<sequence length="115" mass="13093">MDWTKSWDCFGLARTGLSWINQTILSFLHFFLFSPFLLPFLPSPSFFFFSLSFLPVLLFSSQPVLIFLWSPPSSASKPVIQDEQFGNNSKMAPFFPALPSSLSTLNGWCVRMKTI</sequence>
<evidence type="ECO:0000256" key="1">
    <source>
        <dbReference type="SAM" id="Phobius"/>
    </source>
</evidence>
<evidence type="ECO:0000313" key="2">
    <source>
        <dbReference type="EMBL" id="ONI17481.1"/>
    </source>
</evidence>
<feature type="transmembrane region" description="Helical" evidence="1">
    <location>
        <begin position="47"/>
        <end position="69"/>
    </location>
</feature>
<evidence type="ECO:0000313" key="3">
    <source>
        <dbReference type="Proteomes" id="UP000006882"/>
    </source>
</evidence>
<dbReference type="Proteomes" id="UP000006882">
    <property type="component" value="Chromosome G3"/>
</dbReference>
<dbReference type="EMBL" id="CM007653">
    <property type="protein sequence ID" value="ONI17481.1"/>
    <property type="molecule type" value="Genomic_DNA"/>
</dbReference>
<accession>A0A251Q100</accession>
<organism evidence="2 3">
    <name type="scientific">Prunus persica</name>
    <name type="common">Peach</name>
    <name type="synonym">Amygdalus persica</name>
    <dbReference type="NCBI Taxonomy" id="3760"/>
    <lineage>
        <taxon>Eukaryota</taxon>
        <taxon>Viridiplantae</taxon>
        <taxon>Streptophyta</taxon>
        <taxon>Embryophyta</taxon>
        <taxon>Tracheophyta</taxon>
        <taxon>Spermatophyta</taxon>
        <taxon>Magnoliopsida</taxon>
        <taxon>eudicotyledons</taxon>
        <taxon>Gunneridae</taxon>
        <taxon>Pentapetalae</taxon>
        <taxon>rosids</taxon>
        <taxon>fabids</taxon>
        <taxon>Rosales</taxon>
        <taxon>Rosaceae</taxon>
        <taxon>Amygdaloideae</taxon>
        <taxon>Amygdaleae</taxon>
        <taxon>Prunus</taxon>
    </lineage>
</organism>
<gene>
    <name evidence="2" type="ORF">PRUPE_3G161400</name>
</gene>
<keyword evidence="1" id="KW-0472">Membrane</keyword>
<dbReference type="Gramene" id="ONI17481">
    <property type="protein sequence ID" value="ONI17481"/>
    <property type="gene ID" value="PRUPE_3G161400"/>
</dbReference>
<keyword evidence="1" id="KW-1133">Transmembrane helix</keyword>